<keyword evidence="9" id="KW-0012">Acyltransferase</keyword>
<evidence type="ECO:0000256" key="1">
    <source>
        <dbReference type="ARBA" id="ARBA00004651"/>
    </source>
</evidence>
<proteinExistence type="inferred from homology"/>
<organism evidence="9 10">
    <name type="scientific">Vibrio tritonius</name>
    <dbReference type="NCBI Taxonomy" id="1435069"/>
    <lineage>
        <taxon>Bacteria</taxon>
        <taxon>Pseudomonadati</taxon>
        <taxon>Pseudomonadota</taxon>
        <taxon>Gammaproteobacteria</taxon>
        <taxon>Vibrionales</taxon>
        <taxon>Vibrionaceae</taxon>
        <taxon>Vibrio</taxon>
    </lineage>
</organism>
<keyword evidence="4 7" id="KW-0812">Transmembrane</keyword>
<dbReference type="RefSeq" id="WP_225251938.1">
    <property type="nucleotide sequence ID" value="NZ_JAIWIU010000181.1"/>
</dbReference>
<feature type="transmembrane region" description="Helical" evidence="7">
    <location>
        <begin position="225"/>
        <end position="242"/>
    </location>
</feature>
<dbReference type="InterPro" id="IPR002656">
    <property type="entry name" value="Acyl_transf_3_dom"/>
</dbReference>
<feature type="domain" description="Acyltransferase 3" evidence="8">
    <location>
        <begin position="4"/>
        <end position="303"/>
    </location>
</feature>
<feature type="transmembrane region" description="Helical" evidence="7">
    <location>
        <begin position="107"/>
        <end position="128"/>
    </location>
</feature>
<keyword evidence="6 7" id="KW-0472">Membrane</keyword>
<name>A0ABS7YSB0_9VIBR</name>
<keyword evidence="9" id="KW-0808">Transferase</keyword>
<keyword evidence="5 7" id="KW-1133">Transmembrane helix</keyword>
<feature type="transmembrane region" description="Helical" evidence="7">
    <location>
        <begin position="68"/>
        <end position="87"/>
    </location>
</feature>
<evidence type="ECO:0000256" key="3">
    <source>
        <dbReference type="ARBA" id="ARBA00022475"/>
    </source>
</evidence>
<sequence>MRLYTLDVMKAIAAFFVITLHVGLFKEFNHFYGEIIRLSGRWAVPFFFMVTGFFIGSKGLEDRLGGQALKIGKIFLISSLMYLPYIYIKHDFSADKISERVMSDTVIISGMSFHLWYLSSLMFGLVTFKLLIQRVSMRTMWAVSAGIVCAYFAVDLFPDLTQNENWFRHFISLPCLFIGYVVSGMDRNKIQMPVVYTVLAISLIGIYGLPYLLQGDDTRSIILRQFPIFVIPFCIALMLIGVKSPMNNNVIADIGRDYSLLIYTSHPIWMWILKEWVLPHSWQTDIVVAMITFAVATVFAIALKYYWARAFGLLNGDFILRKAIKAGA</sequence>
<comment type="similarity">
    <text evidence="2">Belongs to the acyltransferase 3 family.</text>
</comment>
<evidence type="ECO:0000256" key="2">
    <source>
        <dbReference type="ARBA" id="ARBA00007400"/>
    </source>
</evidence>
<feature type="transmembrane region" description="Helical" evidence="7">
    <location>
        <begin position="194"/>
        <end position="213"/>
    </location>
</feature>
<dbReference type="PANTHER" id="PTHR40074">
    <property type="entry name" value="O-ACETYLTRANSFERASE WECH"/>
    <property type="match status" value="1"/>
</dbReference>
<evidence type="ECO:0000313" key="9">
    <source>
        <dbReference type="EMBL" id="MCA2018571.1"/>
    </source>
</evidence>
<evidence type="ECO:0000259" key="8">
    <source>
        <dbReference type="Pfam" id="PF01757"/>
    </source>
</evidence>
<dbReference type="Proteomes" id="UP001199044">
    <property type="component" value="Unassembled WGS sequence"/>
</dbReference>
<keyword evidence="3" id="KW-1003">Cell membrane</keyword>
<evidence type="ECO:0000256" key="7">
    <source>
        <dbReference type="SAM" id="Phobius"/>
    </source>
</evidence>
<evidence type="ECO:0000313" key="10">
    <source>
        <dbReference type="Proteomes" id="UP001199044"/>
    </source>
</evidence>
<feature type="transmembrane region" description="Helical" evidence="7">
    <location>
        <begin position="35"/>
        <end position="56"/>
    </location>
</feature>
<accession>A0ABS7YSB0</accession>
<feature type="transmembrane region" description="Helical" evidence="7">
    <location>
        <begin position="286"/>
        <end position="307"/>
    </location>
</feature>
<evidence type="ECO:0000256" key="5">
    <source>
        <dbReference type="ARBA" id="ARBA00022989"/>
    </source>
</evidence>
<feature type="transmembrane region" description="Helical" evidence="7">
    <location>
        <begin position="135"/>
        <end position="154"/>
    </location>
</feature>
<dbReference type="EMBL" id="JAIWIU010000181">
    <property type="protein sequence ID" value="MCA2018571.1"/>
    <property type="molecule type" value="Genomic_DNA"/>
</dbReference>
<dbReference type="PANTHER" id="PTHR40074:SF2">
    <property type="entry name" value="O-ACETYLTRANSFERASE WECH"/>
    <property type="match status" value="1"/>
</dbReference>
<keyword evidence="10" id="KW-1185">Reference proteome</keyword>
<dbReference type="Pfam" id="PF01757">
    <property type="entry name" value="Acyl_transf_3"/>
    <property type="match status" value="1"/>
</dbReference>
<evidence type="ECO:0000256" key="6">
    <source>
        <dbReference type="ARBA" id="ARBA00023136"/>
    </source>
</evidence>
<reference evidence="10" key="1">
    <citation type="submission" date="2023-07" db="EMBL/GenBank/DDBJ databases">
        <title>Molecular identification of indigenous halophilic bacteria isolated from red sea cost, biodegradation of synthetic dyes and assessment of degraded metabolite toxicity.</title>
        <authorList>
            <person name="Chaieb K."/>
            <person name="Altayb H.N."/>
        </authorList>
    </citation>
    <scope>NUCLEOTIDE SEQUENCE [LARGE SCALE GENOMIC DNA]</scope>
    <source>
        <strain evidence="10">K20</strain>
    </source>
</reference>
<evidence type="ECO:0000256" key="4">
    <source>
        <dbReference type="ARBA" id="ARBA00022692"/>
    </source>
</evidence>
<protein>
    <submittedName>
        <fullName evidence="9">Acyltransferase</fullName>
    </submittedName>
</protein>
<comment type="subcellular location">
    <subcellularLocation>
        <location evidence="1">Cell membrane</location>
        <topology evidence="1">Multi-pass membrane protein</topology>
    </subcellularLocation>
</comment>
<gene>
    <name evidence="9" type="ORF">LDJ79_20820</name>
</gene>
<dbReference type="GO" id="GO:0016746">
    <property type="term" value="F:acyltransferase activity"/>
    <property type="evidence" value="ECO:0007669"/>
    <property type="project" value="UniProtKB-KW"/>
</dbReference>
<comment type="caution">
    <text evidence="9">The sequence shown here is derived from an EMBL/GenBank/DDBJ whole genome shotgun (WGS) entry which is preliminary data.</text>
</comment>